<proteinExistence type="predicted"/>
<name>X0W7M2_9ZZZZ</name>
<keyword evidence="1" id="KW-0732">Signal</keyword>
<keyword evidence="2" id="KW-0574">Periplasm</keyword>
<feature type="non-terminal residue" evidence="6">
    <location>
        <position position="1"/>
    </location>
</feature>
<dbReference type="Pfam" id="PF07940">
    <property type="entry name" value="Hepar_II_III_C"/>
    <property type="match status" value="1"/>
</dbReference>
<dbReference type="GO" id="GO:0016829">
    <property type="term" value="F:lyase activity"/>
    <property type="evidence" value="ECO:0007669"/>
    <property type="project" value="UniProtKB-KW"/>
</dbReference>
<evidence type="ECO:0000256" key="4">
    <source>
        <dbReference type="SAM" id="MobiDB-lite"/>
    </source>
</evidence>
<evidence type="ECO:0000313" key="6">
    <source>
        <dbReference type="EMBL" id="GAG26570.1"/>
    </source>
</evidence>
<dbReference type="AlphaFoldDB" id="X0W7M2"/>
<dbReference type="PANTHER" id="PTHR39210">
    <property type="entry name" value="HEPARIN-SULFATE LYASE"/>
    <property type="match status" value="1"/>
</dbReference>
<accession>X0W7M2</accession>
<protein>
    <recommendedName>
        <fullName evidence="5">Heparinase II/III-like C-terminal domain-containing protein</fullName>
    </recommendedName>
</protein>
<dbReference type="InterPro" id="IPR012480">
    <property type="entry name" value="Hepar_II_III_C"/>
</dbReference>
<dbReference type="PANTHER" id="PTHR39210:SF1">
    <property type="entry name" value="HEPARIN-SULFATE LYASE"/>
    <property type="match status" value="1"/>
</dbReference>
<evidence type="ECO:0000256" key="3">
    <source>
        <dbReference type="ARBA" id="ARBA00023239"/>
    </source>
</evidence>
<feature type="non-terminal residue" evidence="6">
    <location>
        <position position="261"/>
    </location>
</feature>
<gene>
    <name evidence="6" type="ORF">S01H1_50016</name>
</gene>
<reference evidence="6" key="1">
    <citation type="journal article" date="2014" name="Front. Microbiol.">
        <title>High frequency of phylogenetically diverse reductive dehalogenase-homologous genes in deep subseafloor sedimentary metagenomes.</title>
        <authorList>
            <person name="Kawai M."/>
            <person name="Futagami T."/>
            <person name="Toyoda A."/>
            <person name="Takaki Y."/>
            <person name="Nishi S."/>
            <person name="Hori S."/>
            <person name="Arai W."/>
            <person name="Tsubouchi T."/>
            <person name="Morono Y."/>
            <person name="Uchiyama I."/>
            <person name="Ito T."/>
            <person name="Fujiyama A."/>
            <person name="Inagaki F."/>
            <person name="Takami H."/>
        </authorList>
    </citation>
    <scope>NUCLEOTIDE SEQUENCE</scope>
    <source>
        <strain evidence="6">Expedition CK06-06</strain>
    </source>
</reference>
<keyword evidence="3" id="KW-0456">Lyase</keyword>
<dbReference type="Gene3D" id="2.70.98.70">
    <property type="match status" value="1"/>
</dbReference>
<comment type="caution">
    <text evidence="6">The sequence shown here is derived from an EMBL/GenBank/DDBJ whole genome shotgun (WGS) entry which is preliminary data.</text>
</comment>
<feature type="domain" description="Heparinase II/III-like C-terminal" evidence="5">
    <location>
        <begin position="76"/>
        <end position="193"/>
    </location>
</feature>
<dbReference type="EMBL" id="BARS01032207">
    <property type="protein sequence ID" value="GAG26570.1"/>
    <property type="molecule type" value="Genomic_DNA"/>
</dbReference>
<evidence type="ECO:0000256" key="1">
    <source>
        <dbReference type="ARBA" id="ARBA00022729"/>
    </source>
</evidence>
<evidence type="ECO:0000259" key="5">
    <source>
        <dbReference type="Pfam" id="PF07940"/>
    </source>
</evidence>
<sequence length="261" mass="29651">SYAPVGDTGTPKLPGPFLYPGFLADVYGARYGTDDPAYRFYQALDRPEQKWASLREEFYEGEKRFGKKGRTVQGCSLFEDTGYTVLRAPESQMDACLAWLHNNAGHAHADVLSLVLHWRGQDLLPDAGHSHAYLDYLSQAWDRQSVAHNTVVLNQTSQEPRGDFRSDWIQEERLSVRGELRRLSVQQGKRRLARVEGDKLYPGWQMARTGHPGPHGQTANQRLLSPADGATSRPIRGWWPRQWRQHLEQSEGSPRQRANSS</sequence>
<feature type="region of interest" description="Disordered" evidence="4">
    <location>
        <begin position="208"/>
        <end position="240"/>
    </location>
</feature>
<organism evidence="6">
    <name type="scientific">marine sediment metagenome</name>
    <dbReference type="NCBI Taxonomy" id="412755"/>
    <lineage>
        <taxon>unclassified sequences</taxon>
        <taxon>metagenomes</taxon>
        <taxon>ecological metagenomes</taxon>
    </lineage>
</organism>
<evidence type="ECO:0000256" key="2">
    <source>
        <dbReference type="ARBA" id="ARBA00022764"/>
    </source>
</evidence>